<dbReference type="InterPro" id="IPR011006">
    <property type="entry name" value="CheY-like_superfamily"/>
</dbReference>
<reference evidence="2" key="1">
    <citation type="journal article" date="2019" name="Int. J. Syst. Evol. Microbiol.">
        <title>The Global Catalogue of Microorganisms (GCM) 10K type strain sequencing project: providing services to taxonomists for standard genome sequencing and annotation.</title>
        <authorList>
            <consortium name="The Broad Institute Genomics Platform"/>
            <consortium name="The Broad Institute Genome Sequencing Center for Infectious Disease"/>
            <person name="Wu L."/>
            <person name="Ma J."/>
        </authorList>
    </citation>
    <scope>NUCLEOTIDE SEQUENCE [LARGE SCALE GENOMIC DNA]</scope>
    <source>
        <strain evidence="2">CGMCC 1.3240</strain>
    </source>
</reference>
<evidence type="ECO:0000313" key="2">
    <source>
        <dbReference type="Proteomes" id="UP001596047"/>
    </source>
</evidence>
<accession>A0ABW0VY00</accession>
<dbReference type="SUPFAM" id="SSF52172">
    <property type="entry name" value="CheY-like"/>
    <property type="match status" value="1"/>
</dbReference>
<dbReference type="Gene3D" id="3.40.50.2300">
    <property type="match status" value="1"/>
</dbReference>
<dbReference type="RefSeq" id="WP_379187575.1">
    <property type="nucleotide sequence ID" value="NZ_JBHSOW010000029.1"/>
</dbReference>
<evidence type="ECO:0000313" key="1">
    <source>
        <dbReference type="EMBL" id="MFC5649075.1"/>
    </source>
</evidence>
<gene>
    <name evidence="1" type="ORF">ACFPYJ_08015</name>
</gene>
<organism evidence="1 2">
    <name type="scientific">Paenibacillus solisilvae</name>
    <dbReference type="NCBI Taxonomy" id="2486751"/>
    <lineage>
        <taxon>Bacteria</taxon>
        <taxon>Bacillati</taxon>
        <taxon>Bacillota</taxon>
        <taxon>Bacilli</taxon>
        <taxon>Bacillales</taxon>
        <taxon>Paenibacillaceae</taxon>
        <taxon>Paenibacillus</taxon>
    </lineage>
</organism>
<name>A0ABW0VY00_9BACL</name>
<protein>
    <recommendedName>
        <fullName evidence="3">Response regulatory domain-containing protein</fullName>
    </recommendedName>
</protein>
<dbReference type="Proteomes" id="UP001596047">
    <property type="component" value="Unassembled WGS sequence"/>
</dbReference>
<evidence type="ECO:0008006" key="3">
    <source>
        <dbReference type="Google" id="ProtNLM"/>
    </source>
</evidence>
<comment type="caution">
    <text evidence="1">The sequence shown here is derived from an EMBL/GenBank/DDBJ whole genome shotgun (WGS) entry which is preliminary data.</text>
</comment>
<sequence length="98" mass="10916">MDVALVDVMLSPNNCDGLDTALELKQLGFSNIIMLTALNDKDIILMDAFDKGAINYIMRTSFPKAVREAFNDNAGIHPDASHVLISELKKERRLIKIL</sequence>
<proteinExistence type="predicted"/>
<dbReference type="EMBL" id="JBHSOW010000029">
    <property type="protein sequence ID" value="MFC5649075.1"/>
    <property type="molecule type" value="Genomic_DNA"/>
</dbReference>
<keyword evidence="2" id="KW-1185">Reference proteome</keyword>